<dbReference type="SUPFAM" id="SSF53335">
    <property type="entry name" value="S-adenosyl-L-methionine-dependent methyltransferases"/>
    <property type="match status" value="1"/>
</dbReference>
<comment type="caution">
    <text evidence="2">The sequence shown here is derived from an EMBL/GenBank/DDBJ whole genome shotgun (WGS) entry which is preliminary data.</text>
</comment>
<dbReference type="Gene3D" id="3.40.50.150">
    <property type="entry name" value="Vaccinia Virus protein VP39"/>
    <property type="match status" value="1"/>
</dbReference>
<dbReference type="EMBL" id="JAEPRA010000015">
    <property type="protein sequence ID" value="KAG2175147.1"/>
    <property type="molecule type" value="Genomic_DNA"/>
</dbReference>
<reference evidence="2" key="1">
    <citation type="submission" date="2020-12" db="EMBL/GenBank/DDBJ databases">
        <title>Metabolic potential, ecology and presence of endohyphal bacteria is reflected in genomic diversity of Mucoromycotina.</title>
        <authorList>
            <person name="Muszewska A."/>
            <person name="Okrasinska A."/>
            <person name="Steczkiewicz K."/>
            <person name="Drgas O."/>
            <person name="Orlowska M."/>
            <person name="Perlinska-Lenart U."/>
            <person name="Aleksandrzak-Piekarczyk T."/>
            <person name="Szatraj K."/>
            <person name="Zielenkiewicz U."/>
            <person name="Pilsyk S."/>
            <person name="Malc E."/>
            <person name="Mieczkowski P."/>
            <person name="Kruszewska J.S."/>
            <person name="Biernat P."/>
            <person name="Pawlowska J."/>
        </authorList>
    </citation>
    <scope>NUCLEOTIDE SEQUENCE</scope>
    <source>
        <strain evidence="2">WA0000051536</strain>
    </source>
</reference>
<organism evidence="2 3">
    <name type="scientific">Umbelopsis vinacea</name>
    <dbReference type="NCBI Taxonomy" id="44442"/>
    <lineage>
        <taxon>Eukaryota</taxon>
        <taxon>Fungi</taxon>
        <taxon>Fungi incertae sedis</taxon>
        <taxon>Mucoromycota</taxon>
        <taxon>Mucoromycotina</taxon>
        <taxon>Umbelopsidomycetes</taxon>
        <taxon>Umbelopsidales</taxon>
        <taxon>Umbelopsidaceae</taxon>
        <taxon>Umbelopsis</taxon>
    </lineage>
</organism>
<dbReference type="Proteomes" id="UP000612746">
    <property type="component" value="Unassembled WGS sequence"/>
</dbReference>
<keyword evidence="3" id="KW-1185">Reference proteome</keyword>
<feature type="domain" description="Methyltransferase" evidence="1">
    <location>
        <begin position="16"/>
        <end position="107"/>
    </location>
</feature>
<sequence length="138" mass="15463">NFSAPIEPALDRGIKVLDAGCGGGTWVLEMANEYPCSEFTGIDVSVGWPTEIRPPNSHFVVGNIVSELPFEDNTFDFVYMRLVGMGVSNEEYPTVLSHIYRVLKPGGWVELVEVRKEFKTDSIIITHPYILNIHHLVD</sequence>
<evidence type="ECO:0000259" key="1">
    <source>
        <dbReference type="Pfam" id="PF13649"/>
    </source>
</evidence>
<dbReference type="CDD" id="cd02440">
    <property type="entry name" value="AdoMet_MTases"/>
    <property type="match status" value="1"/>
</dbReference>
<proteinExistence type="predicted"/>
<evidence type="ECO:0000313" key="2">
    <source>
        <dbReference type="EMBL" id="KAG2175147.1"/>
    </source>
</evidence>
<accession>A0A8H7UB73</accession>
<dbReference type="InterPro" id="IPR029063">
    <property type="entry name" value="SAM-dependent_MTases_sf"/>
</dbReference>
<gene>
    <name evidence="2" type="ORF">INT44_007635</name>
</gene>
<dbReference type="OrthoDB" id="2013972at2759"/>
<dbReference type="AlphaFoldDB" id="A0A8H7UB73"/>
<protein>
    <recommendedName>
        <fullName evidence="1">Methyltransferase domain-containing protein</fullName>
    </recommendedName>
</protein>
<name>A0A8H7UB73_9FUNG</name>
<dbReference type="Pfam" id="PF13649">
    <property type="entry name" value="Methyltransf_25"/>
    <property type="match status" value="1"/>
</dbReference>
<evidence type="ECO:0000313" key="3">
    <source>
        <dbReference type="Proteomes" id="UP000612746"/>
    </source>
</evidence>
<dbReference type="PANTHER" id="PTHR43591">
    <property type="entry name" value="METHYLTRANSFERASE"/>
    <property type="match status" value="1"/>
</dbReference>
<dbReference type="InterPro" id="IPR041698">
    <property type="entry name" value="Methyltransf_25"/>
</dbReference>
<feature type="non-terminal residue" evidence="2">
    <location>
        <position position="1"/>
    </location>
</feature>